<feature type="transmembrane region" description="Helical" evidence="1">
    <location>
        <begin position="20"/>
        <end position="38"/>
    </location>
</feature>
<gene>
    <name evidence="2" type="ORF">SAMN05660282_00164</name>
</gene>
<protein>
    <submittedName>
        <fullName evidence="2">Uncharacterized protein</fullName>
    </submittedName>
</protein>
<dbReference type="STRING" id="185761.SAMN05660282_00164"/>
<keyword evidence="1" id="KW-0472">Membrane</keyword>
<keyword evidence="1" id="KW-0812">Transmembrane</keyword>
<evidence type="ECO:0000313" key="2">
    <source>
        <dbReference type="EMBL" id="SFG18000.1"/>
    </source>
</evidence>
<organism evidence="2 3">
    <name type="scientific">Corynebacterium spheniscorum</name>
    <dbReference type="NCBI Taxonomy" id="185761"/>
    <lineage>
        <taxon>Bacteria</taxon>
        <taxon>Bacillati</taxon>
        <taxon>Actinomycetota</taxon>
        <taxon>Actinomycetes</taxon>
        <taxon>Mycobacteriales</taxon>
        <taxon>Corynebacteriaceae</taxon>
        <taxon>Corynebacterium</taxon>
    </lineage>
</organism>
<dbReference type="Proteomes" id="UP000199065">
    <property type="component" value="Unassembled WGS sequence"/>
</dbReference>
<dbReference type="AlphaFoldDB" id="A0A1I2PQW4"/>
<keyword evidence="3" id="KW-1185">Reference proteome</keyword>
<name>A0A1I2PQW4_9CORY</name>
<feature type="transmembrane region" description="Helical" evidence="1">
    <location>
        <begin position="110"/>
        <end position="127"/>
    </location>
</feature>
<evidence type="ECO:0000256" key="1">
    <source>
        <dbReference type="SAM" id="Phobius"/>
    </source>
</evidence>
<evidence type="ECO:0000313" key="3">
    <source>
        <dbReference type="Proteomes" id="UP000199065"/>
    </source>
</evidence>
<accession>A0A1I2PQW4</accession>
<proteinExistence type="predicted"/>
<sequence length="139" mass="15324">MMNAYANLRSHRTPIPTPVVVRSVASILVGAAIAVVSTDLNVGVRMAVMIIAIGAAFLLTFSHPYRKEMLAYTQRKKADPPKLRSQQLLTLFPAWLALMTVPVFAPVPVVVSVVIWVLSAAYMFWIFPHFDGSRALAFI</sequence>
<dbReference type="EMBL" id="FOPJ01000001">
    <property type="protein sequence ID" value="SFG18000.1"/>
    <property type="molecule type" value="Genomic_DNA"/>
</dbReference>
<reference evidence="2 3" key="1">
    <citation type="submission" date="2016-10" db="EMBL/GenBank/DDBJ databases">
        <authorList>
            <person name="de Groot N.N."/>
        </authorList>
    </citation>
    <scope>NUCLEOTIDE SEQUENCE [LARGE SCALE GENOMIC DNA]</scope>
    <source>
        <strain>J11</strain>
        <strain evidence="3">PG 39</strain>
    </source>
</reference>
<keyword evidence="1" id="KW-1133">Transmembrane helix</keyword>
<dbReference type="RefSeq" id="WP_223845840.1">
    <property type="nucleotide sequence ID" value="NZ_FOPJ01000001.1"/>
</dbReference>
<feature type="transmembrane region" description="Helical" evidence="1">
    <location>
        <begin position="44"/>
        <end position="65"/>
    </location>
</feature>